<comment type="caution">
    <text evidence="1">The sequence shown here is derived from an EMBL/GenBank/DDBJ whole genome shotgun (WGS) entry which is preliminary data.</text>
</comment>
<dbReference type="Proteomes" id="UP001595897">
    <property type="component" value="Unassembled WGS sequence"/>
</dbReference>
<evidence type="ECO:0000313" key="1">
    <source>
        <dbReference type="EMBL" id="MFC4699938.1"/>
    </source>
</evidence>
<dbReference type="EMBL" id="JBHSGU010000002">
    <property type="protein sequence ID" value="MFC4699938.1"/>
    <property type="molecule type" value="Genomic_DNA"/>
</dbReference>
<reference evidence="2" key="1">
    <citation type="journal article" date="2019" name="Int. J. Syst. Evol. Microbiol.">
        <title>The Global Catalogue of Microorganisms (GCM) 10K type strain sequencing project: providing services to taxonomists for standard genome sequencing and annotation.</title>
        <authorList>
            <consortium name="The Broad Institute Genomics Platform"/>
            <consortium name="The Broad Institute Genome Sequencing Center for Infectious Disease"/>
            <person name="Wu L."/>
            <person name="Ma J."/>
        </authorList>
    </citation>
    <scope>NUCLEOTIDE SEQUENCE [LARGE SCALE GENOMIC DNA]</scope>
    <source>
        <strain evidence="2">KACC 12507</strain>
    </source>
</reference>
<organism evidence="1 2">
    <name type="scientific">Glaciecola siphonariae</name>
    <dbReference type="NCBI Taxonomy" id="521012"/>
    <lineage>
        <taxon>Bacteria</taxon>
        <taxon>Pseudomonadati</taxon>
        <taxon>Pseudomonadota</taxon>
        <taxon>Gammaproteobacteria</taxon>
        <taxon>Alteromonadales</taxon>
        <taxon>Alteromonadaceae</taxon>
        <taxon>Glaciecola</taxon>
    </lineage>
</organism>
<evidence type="ECO:0000313" key="2">
    <source>
        <dbReference type="Proteomes" id="UP001595897"/>
    </source>
</evidence>
<proteinExistence type="predicted"/>
<name>A0ABV9LWA2_9ALTE</name>
<protein>
    <submittedName>
        <fullName evidence="1">Uncharacterized protein</fullName>
    </submittedName>
</protein>
<keyword evidence="2" id="KW-1185">Reference proteome</keyword>
<accession>A0ABV9LWA2</accession>
<sequence length="104" mass="11968">MRQLHLNHNHTPEELATINEALTKCLLVDEVDEAHLQILIEQRKKLVDKLLKSMNIQQQKLFAQDELQTNQRLVDHVTCLRNTAKKALASVASSSRAIKQYQQV</sequence>
<dbReference type="RefSeq" id="WP_382406925.1">
    <property type="nucleotide sequence ID" value="NZ_JBHSGU010000002.1"/>
</dbReference>
<gene>
    <name evidence="1" type="ORF">ACFO4O_07215</name>
</gene>